<keyword evidence="1" id="KW-1133">Transmembrane helix</keyword>
<sequence>MVKFDKATQFQGFDYNDYVFSDTSAWVWNGVAAPNGIQLYIAGTQANLQVAMPVPPIPPLANMAWTLAQIPQPVPGGPVTNIGPQYPWPFHGTVGGPLALPALALNNLTNPLNNTSVQRTLFRVLTNDVFVYFLNQRMAAYLYAALSVAPALAAAGPGVVVGGVLFPNWPLPVPVLLEAEIGQYEFERQWIWLLYVRAVADADADVHVYMEG</sequence>
<comment type="caution">
    <text evidence="2">The sequence shown here is derived from an EMBL/GenBank/DDBJ whole genome shotgun (WGS) entry which is preliminary data.</text>
</comment>
<dbReference type="EMBL" id="LAZR01034221">
    <property type="protein sequence ID" value="KKL45906.1"/>
    <property type="molecule type" value="Genomic_DNA"/>
</dbReference>
<organism evidence="2">
    <name type="scientific">marine sediment metagenome</name>
    <dbReference type="NCBI Taxonomy" id="412755"/>
    <lineage>
        <taxon>unclassified sequences</taxon>
        <taxon>metagenomes</taxon>
        <taxon>ecological metagenomes</taxon>
    </lineage>
</organism>
<feature type="transmembrane region" description="Helical" evidence="1">
    <location>
        <begin position="140"/>
        <end position="166"/>
    </location>
</feature>
<accession>A0A0F9CWQ6</accession>
<name>A0A0F9CWQ6_9ZZZZ</name>
<dbReference type="AlphaFoldDB" id="A0A0F9CWQ6"/>
<keyword evidence="1" id="KW-0472">Membrane</keyword>
<reference evidence="2" key="1">
    <citation type="journal article" date="2015" name="Nature">
        <title>Complex archaea that bridge the gap between prokaryotes and eukaryotes.</title>
        <authorList>
            <person name="Spang A."/>
            <person name="Saw J.H."/>
            <person name="Jorgensen S.L."/>
            <person name="Zaremba-Niedzwiedzka K."/>
            <person name="Martijn J."/>
            <person name="Lind A.E."/>
            <person name="van Eijk R."/>
            <person name="Schleper C."/>
            <person name="Guy L."/>
            <person name="Ettema T.J."/>
        </authorList>
    </citation>
    <scope>NUCLEOTIDE SEQUENCE</scope>
</reference>
<gene>
    <name evidence="2" type="ORF">LCGC14_2350940</name>
</gene>
<evidence type="ECO:0000256" key="1">
    <source>
        <dbReference type="SAM" id="Phobius"/>
    </source>
</evidence>
<keyword evidence="1" id="KW-0812">Transmembrane</keyword>
<proteinExistence type="predicted"/>
<protein>
    <submittedName>
        <fullName evidence="2">Uncharacterized protein</fullName>
    </submittedName>
</protein>
<evidence type="ECO:0000313" key="2">
    <source>
        <dbReference type="EMBL" id="KKL45906.1"/>
    </source>
</evidence>